<dbReference type="InterPro" id="IPR048379">
    <property type="entry name" value="Rad26-like_C"/>
</dbReference>
<proteinExistence type="predicted"/>
<evidence type="ECO:0000256" key="1">
    <source>
        <dbReference type="SAM" id="Coils"/>
    </source>
</evidence>
<evidence type="ECO:0008006" key="8">
    <source>
        <dbReference type="Google" id="ProtNLM"/>
    </source>
</evidence>
<organism evidence="6 7">
    <name type="scientific">Aspergillus taichungensis</name>
    <dbReference type="NCBI Taxonomy" id="482145"/>
    <lineage>
        <taxon>Eukaryota</taxon>
        <taxon>Fungi</taxon>
        <taxon>Dikarya</taxon>
        <taxon>Ascomycota</taxon>
        <taxon>Pezizomycotina</taxon>
        <taxon>Eurotiomycetes</taxon>
        <taxon>Eurotiomycetidae</taxon>
        <taxon>Eurotiales</taxon>
        <taxon>Aspergillaceae</taxon>
        <taxon>Aspergillus</taxon>
        <taxon>Aspergillus subgen. Circumdati</taxon>
    </lineage>
</organism>
<dbReference type="Pfam" id="PF21046">
    <property type="entry name" value="Rad26-like_C"/>
    <property type="match status" value="1"/>
</dbReference>
<evidence type="ECO:0000256" key="2">
    <source>
        <dbReference type="SAM" id="MobiDB-lite"/>
    </source>
</evidence>
<keyword evidence="7" id="KW-1185">Reference proteome</keyword>
<feature type="compositionally biased region" description="Polar residues" evidence="2">
    <location>
        <begin position="31"/>
        <end position="40"/>
    </location>
</feature>
<feature type="domain" description="Rad26-like helical repeats" evidence="3">
    <location>
        <begin position="492"/>
        <end position="713"/>
    </location>
</feature>
<evidence type="ECO:0000259" key="3">
    <source>
        <dbReference type="Pfam" id="PF12331"/>
    </source>
</evidence>
<reference evidence="7" key="1">
    <citation type="submission" date="2017-12" db="EMBL/GenBank/DDBJ databases">
        <authorList>
            <consortium name="DOE Joint Genome Institute"/>
            <person name="Mondo S.J."/>
            <person name="Kjaerbolling I."/>
            <person name="Vesth T.C."/>
            <person name="Frisvad J.C."/>
            <person name="Nybo J.L."/>
            <person name="Theobald S."/>
            <person name="Kuo A."/>
            <person name="Bowyer P."/>
            <person name="Matsuda Y."/>
            <person name="Lyhne E.K."/>
            <person name="Kogle M.E."/>
            <person name="Clum A."/>
            <person name="Lipzen A."/>
            <person name="Salamov A."/>
            <person name="Ngan C.Y."/>
            <person name="Daum C."/>
            <person name="Chiniquy J."/>
            <person name="Barry K."/>
            <person name="LaButti K."/>
            <person name="Haridas S."/>
            <person name="Simmons B.A."/>
            <person name="Magnuson J.K."/>
            <person name="Mortensen U.H."/>
            <person name="Larsen T.O."/>
            <person name="Grigoriev I.V."/>
            <person name="Baker S.E."/>
            <person name="Andersen M.R."/>
            <person name="Nordberg H.P."/>
            <person name="Cantor M.N."/>
            <person name="Hua S.X."/>
        </authorList>
    </citation>
    <scope>NUCLEOTIDE SEQUENCE [LARGE SCALE GENOMIC DNA]</scope>
    <source>
        <strain evidence="7">IBT 19404</strain>
    </source>
</reference>
<feature type="region of interest" description="Disordered" evidence="2">
    <location>
        <begin position="1"/>
        <end position="21"/>
    </location>
</feature>
<feature type="compositionally biased region" description="Polar residues" evidence="2">
    <location>
        <begin position="510"/>
        <end position="524"/>
    </location>
</feature>
<dbReference type="EMBL" id="KZ559510">
    <property type="protein sequence ID" value="PLN84608.1"/>
    <property type="molecule type" value="Genomic_DNA"/>
</dbReference>
<dbReference type="InterPro" id="IPR048380">
    <property type="entry name" value="Rad26-like_N"/>
</dbReference>
<accession>A0A2J5I4D5</accession>
<dbReference type="Pfam" id="PF21048">
    <property type="entry name" value="Rad26-like_N"/>
    <property type="match status" value="1"/>
</dbReference>
<protein>
    <recommendedName>
        <fullName evidence="8">DNA repair protein Rad26</fullName>
    </recommendedName>
</protein>
<feature type="coiled-coil region" evidence="1">
    <location>
        <begin position="164"/>
        <end position="241"/>
    </location>
</feature>
<feature type="region of interest" description="Disordered" evidence="2">
    <location>
        <begin position="500"/>
        <end position="524"/>
    </location>
</feature>
<evidence type="ECO:0000259" key="4">
    <source>
        <dbReference type="Pfam" id="PF21046"/>
    </source>
</evidence>
<dbReference type="Proteomes" id="UP000235023">
    <property type="component" value="Unassembled WGS sequence"/>
</dbReference>
<feature type="region of interest" description="Disordered" evidence="2">
    <location>
        <begin position="28"/>
        <end position="47"/>
    </location>
</feature>
<name>A0A2J5I4D5_9EURO</name>
<dbReference type="Pfam" id="PF12331">
    <property type="entry name" value="Rad26-like_helical_rpts"/>
    <property type="match status" value="1"/>
</dbReference>
<gene>
    <name evidence="6" type="ORF">BDW42DRAFT_191458</name>
</gene>
<feature type="region of interest" description="Disordered" evidence="2">
    <location>
        <begin position="263"/>
        <end position="363"/>
    </location>
</feature>
<evidence type="ECO:0000259" key="5">
    <source>
        <dbReference type="Pfam" id="PF21048"/>
    </source>
</evidence>
<feature type="domain" description="Rad26-like N-terminal" evidence="5">
    <location>
        <begin position="392"/>
        <end position="430"/>
    </location>
</feature>
<dbReference type="AlphaFoldDB" id="A0A2J5I4D5"/>
<keyword evidence="1" id="KW-0175">Coiled coil</keyword>
<sequence>MDDNDEDFFSDDGFEDLPPGTLLQLEENAVRATQWTQPTAPSGLKVPSFRMDVTEDDHSVPLDQRIPSHDQTTLPPPPRPRLHTGLTGDYGALDVGELDAEVFDDGSAIVLDQTFTHPEQQDLPVAHAFQMHDADQAPIQDHSAEYMEVEGDCSAHGAQLQHDYNLLLEKLAQENARYKELADELAAARTTAATKNGEIAIIRSNQAKLSENYERQLVALRKQLAEEIGRHRGEVEAARAEGKMLATENAFLKQDLAEESMRMHARKLKGRPEETPAPETPKKTRVLPFRDGFNDEEILAVSPTKPTPSKRYTTTARGKRRRQLSPDRQAGLPLDPPAAPQTAEPLAPDDPDSDPSDEEEMEMGMEMEMEDAVAADEPARAADDDAHARVVKRLLNHRTYPNEQSDLEVLGRLAFPSAPQRTLSTRLLEETATRNRGSYLMDYAEAVIALWAQALAEKYFAPVPIFLAVTREVLALDARTAGSELIELLVPVLQDTGDVNGVPRFRHSPQSRQSSGQIRRTPASQLEPRVDATAALALLHQIACARLHVAADLDRFWRCMRYDFVLMMLNCAQPLPDLILTLSLLATSVRADAFGSLLDTEADQRANENYVIDRVANLLSETPQPDEGAAPYPAAAVCQLRLEALSLLQAIAFNATAPGSRHGSGAIAAHPTVLARAIRAMHDELDALYRFPPERALHATLVNGLMRLVYGVLRRHPNQVDLPSKLGRLAGGKQKFMVALTRLAFSEGLVLEEGIDDETVEMAHAILDDAVNPQEAEALQEAFSTSRREE</sequence>
<dbReference type="InterPro" id="IPR022093">
    <property type="entry name" value="Rad26-like_helical"/>
</dbReference>
<feature type="domain" description="Rad26-like C-terminal" evidence="4">
    <location>
        <begin position="721"/>
        <end position="783"/>
    </location>
</feature>
<feature type="compositionally biased region" description="Acidic residues" evidence="2">
    <location>
        <begin position="347"/>
        <end position="363"/>
    </location>
</feature>
<evidence type="ECO:0000313" key="6">
    <source>
        <dbReference type="EMBL" id="PLN84608.1"/>
    </source>
</evidence>
<dbReference type="OrthoDB" id="5245063at2759"/>
<feature type="compositionally biased region" description="Acidic residues" evidence="2">
    <location>
        <begin position="1"/>
        <end position="15"/>
    </location>
</feature>
<feature type="region of interest" description="Disordered" evidence="2">
    <location>
        <begin position="59"/>
        <end position="80"/>
    </location>
</feature>
<evidence type="ECO:0000313" key="7">
    <source>
        <dbReference type="Proteomes" id="UP000235023"/>
    </source>
</evidence>